<dbReference type="AlphaFoldDB" id="D7DP18"/>
<accession>D7DP18</accession>
<dbReference type="Proteomes" id="UP000000383">
    <property type="component" value="Chromosome"/>
</dbReference>
<dbReference type="EMBL" id="CP002056">
    <property type="protein sequence ID" value="ADI31049.1"/>
    <property type="molecule type" value="Genomic_DNA"/>
</dbReference>
<name>D7DP18_METV0</name>
<reference evidence="2" key="1">
    <citation type="submission" date="2010-05" db="EMBL/GenBank/DDBJ databases">
        <title>Complete sequence of Methylotenera sp. 301.</title>
        <authorList>
            <person name="Lucas S."/>
            <person name="Copeland A."/>
            <person name="Lapidus A."/>
            <person name="Cheng J.-F."/>
            <person name="Bruce D."/>
            <person name="Goodwin L."/>
            <person name="Pitluck S."/>
            <person name="Clum A."/>
            <person name="Land M."/>
            <person name="Hauser L."/>
            <person name="Kyrpides N."/>
            <person name="Ivanova N."/>
            <person name="Chistoservova L."/>
            <person name="Kalyuzhnaya M."/>
            <person name="Woyke T."/>
        </authorList>
    </citation>
    <scope>NUCLEOTIDE SEQUENCE [LARGE SCALE GENOMIC DNA]</scope>
    <source>
        <strain evidence="2">301</strain>
    </source>
</reference>
<protein>
    <submittedName>
        <fullName evidence="1">Uncharacterized protein</fullName>
    </submittedName>
</protein>
<proteinExistence type="predicted"/>
<dbReference type="KEGG" id="meh:M301_2694"/>
<keyword evidence="2" id="KW-1185">Reference proteome</keyword>
<dbReference type="RefSeq" id="WP_013149354.1">
    <property type="nucleotide sequence ID" value="NC_014207.1"/>
</dbReference>
<dbReference type="HOGENOM" id="CLU_3045278_0_0_4"/>
<gene>
    <name evidence="1" type="ordered locus">M301_2694</name>
</gene>
<sequence>MIIYQVVDEENNLVSEHSQRDIALHSAEDWTVWYEDHYYHVEEVTFQEAHESLG</sequence>
<organism evidence="1 2">
    <name type="scientific">Methylotenera versatilis (strain 301)</name>
    <dbReference type="NCBI Taxonomy" id="666681"/>
    <lineage>
        <taxon>Bacteria</taxon>
        <taxon>Pseudomonadati</taxon>
        <taxon>Pseudomonadota</taxon>
        <taxon>Betaproteobacteria</taxon>
        <taxon>Nitrosomonadales</taxon>
        <taxon>Methylophilaceae</taxon>
        <taxon>Methylotenera</taxon>
    </lineage>
</organism>
<reference evidence="1 2" key="2">
    <citation type="journal article" date="2011" name="J. Bacteriol.">
        <title>Genomes of three methylotrophs from a single niche uncover genetic and metabolic divergence of Methylophilaceae.</title>
        <authorList>
            <person name="Lapidus A."/>
            <person name="Clum A."/>
            <person name="Labutti K."/>
            <person name="Kaluzhnaya M.G."/>
            <person name="Lim S."/>
            <person name="Beck D.A."/>
            <person name="Glavina Del Rio T."/>
            <person name="Nolan M."/>
            <person name="Mavromatis K."/>
            <person name="Huntemann M."/>
            <person name="Lucas S."/>
            <person name="Lidstrom M.E."/>
            <person name="Ivanova N."/>
            <person name="Chistoserdova L."/>
        </authorList>
    </citation>
    <scope>NUCLEOTIDE SEQUENCE [LARGE SCALE GENOMIC DNA]</scope>
    <source>
        <strain evidence="1 2">301</strain>
    </source>
</reference>
<evidence type="ECO:0000313" key="1">
    <source>
        <dbReference type="EMBL" id="ADI31049.1"/>
    </source>
</evidence>
<evidence type="ECO:0000313" key="2">
    <source>
        <dbReference type="Proteomes" id="UP000000383"/>
    </source>
</evidence>